<proteinExistence type="predicted"/>
<evidence type="ECO:0000313" key="1">
    <source>
        <dbReference type="EMBL" id="VDM65876.1"/>
    </source>
</evidence>
<organism evidence="1 2">
    <name type="scientific">Strongylus vulgaris</name>
    <name type="common">Blood worm</name>
    <dbReference type="NCBI Taxonomy" id="40348"/>
    <lineage>
        <taxon>Eukaryota</taxon>
        <taxon>Metazoa</taxon>
        <taxon>Ecdysozoa</taxon>
        <taxon>Nematoda</taxon>
        <taxon>Chromadorea</taxon>
        <taxon>Rhabditida</taxon>
        <taxon>Rhabditina</taxon>
        <taxon>Rhabditomorpha</taxon>
        <taxon>Strongyloidea</taxon>
        <taxon>Strongylidae</taxon>
        <taxon>Strongylus</taxon>
    </lineage>
</organism>
<dbReference type="AlphaFoldDB" id="A0A3P7I8T6"/>
<keyword evidence="2" id="KW-1185">Reference proteome</keyword>
<evidence type="ECO:0000313" key="2">
    <source>
        <dbReference type="Proteomes" id="UP000270094"/>
    </source>
</evidence>
<reference evidence="1 2" key="1">
    <citation type="submission" date="2018-11" db="EMBL/GenBank/DDBJ databases">
        <authorList>
            <consortium name="Pathogen Informatics"/>
        </authorList>
    </citation>
    <scope>NUCLEOTIDE SEQUENCE [LARGE SCALE GENOMIC DNA]</scope>
</reference>
<accession>A0A3P7I8T6</accession>
<gene>
    <name evidence="1" type="ORF">SVUK_LOCUS874</name>
</gene>
<sequence>MSRAITFVTGNAGKLAEMTSSGGYPKVQLIFPKHCTLENLSLFSGFKATIPHLLNPQAKERYKVVELPTAAPTKGQKLTSAILAASRRNRVSHVNDSSSPAKNAVCERNFCLGSRQTFGGGRKKPLSA</sequence>
<dbReference type="Proteomes" id="UP000270094">
    <property type="component" value="Unassembled WGS sequence"/>
</dbReference>
<dbReference type="OrthoDB" id="10630049at2759"/>
<name>A0A3P7I8T6_STRVU</name>
<protein>
    <submittedName>
        <fullName evidence="1">Uncharacterized protein</fullName>
    </submittedName>
</protein>
<dbReference type="EMBL" id="UYYB01001577">
    <property type="protein sequence ID" value="VDM65876.1"/>
    <property type="molecule type" value="Genomic_DNA"/>
</dbReference>